<organism evidence="2 3">
    <name type="scientific">Panicum virgatum</name>
    <name type="common">Blackwell switchgrass</name>
    <dbReference type="NCBI Taxonomy" id="38727"/>
    <lineage>
        <taxon>Eukaryota</taxon>
        <taxon>Viridiplantae</taxon>
        <taxon>Streptophyta</taxon>
        <taxon>Embryophyta</taxon>
        <taxon>Tracheophyta</taxon>
        <taxon>Spermatophyta</taxon>
        <taxon>Magnoliopsida</taxon>
        <taxon>Liliopsida</taxon>
        <taxon>Poales</taxon>
        <taxon>Poaceae</taxon>
        <taxon>PACMAD clade</taxon>
        <taxon>Panicoideae</taxon>
        <taxon>Panicodae</taxon>
        <taxon>Paniceae</taxon>
        <taxon>Panicinae</taxon>
        <taxon>Panicum</taxon>
        <taxon>Panicum sect. Hiantes</taxon>
    </lineage>
</organism>
<feature type="region of interest" description="Disordered" evidence="1">
    <location>
        <begin position="66"/>
        <end position="98"/>
    </location>
</feature>
<evidence type="ECO:0000256" key="1">
    <source>
        <dbReference type="SAM" id="MobiDB-lite"/>
    </source>
</evidence>
<feature type="region of interest" description="Disordered" evidence="1">
    <location>
        <begin position="1"/>
        <end position="23"/>
    </location>
</feature>
<dbReference type="AlphaFoldDB" id="A0A8T0S074"/>
<sequence length="166" mass="18018">MPSAPPRRRRLPRHRPHLHPGRRRHLLANPRGSVAYLTAPLLWRPAQAAPPDLYCGRPHLLPSSSCDGSGGMQTPGVCGPGVRPKNGHAGTSRERRDTCGSFPVSLNIAGELPDPFHYHPPPLLTCPQGEHVCPHLNSNFFSINGAPFQLKYTGSKSAQHKSAPSN</sequence>
<proteinExistence type="predicted"/>
<name>A0A8T0S074_PANVG</name>
<reference evidence="2" key="1">
    <citation type="submission" date="2020-05" db="EMBL/GenBank/DDBJ databases">
        <title>WGS assembly of Panicum virgatum.</title>
        <authorList>
            <person name="Lovell J.T."/>
            <person name="Jenkins J."/>
            <person name="Shu S."/>
            <person name="Juenger T.E."/>
            <person name="Schmutz J."/>
        </authorList>
    </citation>
    <scope>NUCLEOTIDE SEQUENCE</scope>
    <source>
        <strain evidence="2">AP13</strain>
    </source>
</reference>
<evidence type="ECO:0000313" key="3">
    <source>
        <dbReference type="Proteomes" id="UP000823388"/>
    </source>
</evidence>
<accession>A0A8T0S074</accession>
<protein>
    <submittedName>
        <fullName evidence="2">Uncharacterized protein</fullName>
    </submittedName>
</protein>
<gene>
    <name evidence="2" type="ORF">PVAP13_5NG404440</name>
</gene>
<comment type="caution">
    <text evidence="2">The sequence shown here is derived from an EMBL/GenBank/DDBJ whole genome shotgun (WGS) entry which is preliminary data.</text>
</comment>
<dbReference type="Proteomes" id="UP000823388">
    <property type="component" value="Chromosome 5N"/>
</dbReference>
<evidence type="ECO:0000313" key="2">
    <source>
        <dbReference type="EMBL" id="KAG2590458.1"/>
    </source>
</evidence>
<dbReference type="EMBL" id="CM029046">
    <property type="protein sequence ID" value="KAG2590458.1"/>
    <property type="molecule type" value="Genomic_DNA"/>
</dbReference>
<keyword evidence="3" id="KW-1185">Reference proteome</keyword>